<organism evidence="1 2">
    <name type="scientific">Ustilago bromivora</name>
    <dbReference type="NCBI Taxonomy" id="307758"/>
    <lineage>
        <taxon>Eukaryota</taxon>
        <taxon>Fungi</taxon>
        <taxon>Dikarya</taxon>
        <taxon>Basidiomycota</taxon>
        <taxon>Ustilaginomycotina</taxon>
        <taxon>Ustilaginomycetes</taxon>
        <taxon>Ustilaginales</taxon>
        <taxon>Ustilaginaceae</taxon>
        <taxon>Ustilago</taxon>
    </lineage>
</organism>
<reference evidence="2" key="1">
    <citation type="submission" date="2016-04" db="EMBL/GenBank/DDBJ databases">
        <authorList>
            <person name="Guldener U."/>
            <person name="Guldener U."/>
        </authorList>
    </citation>
    <scope>NUCLEOTIDE SEQUENCE [LARGE SCALE GENOMIC DNA]</scope>
    <source>
        <strain evidence="2">UB2112</strain>
    </source>
</reference>
<evidence type="ECO:0000313" key="1">
    <source>
        <dbReference type="EMBL" id="SAM82956.1"/>
    </source>
</evidence>
<dbReference type="EMBL" id="LT558125">
    <property type="protein sequence ID" value="SAM82956.1"/>
    <property type="molecule type" value="Genomic_DNA"/>
</dbReference>
<dbReference type="AlphaFoldDB" id="A0A1K0G635"/>
<evidence type="ECO:0000313" key="2">
    <source>
        <dbReference type="Proteomes" id="UP000179920"/>
    </source>
</evidence>
<accession>A0A1K0G635</accession>
<gene>
    <name evidence="1" type="ORF">UBRO_03501</name>
</gene>
<name>A0A1K0G635_9BASI</name>
<protein>
    <submittedName>
        <fullName evidence="1">Uncharacterized protein</fullName>
    </submittedName>
</protein>
<dbReference type="Proteomes" id="UP000179920">
    <property type="component" value="Chromosome IX"/>
</dbReference>
<sequence>MDRNSEGRNASRKQLENVQLKSNSLFRGSVFKICGARQSDKTICYSFSHWGKENDSESGRGGRLSRNSERSILREIGDKPLVVTSAIYARRSKKGKRNVTMFAHSLVAA</sequence>
<proteinExistence type="predicted"/>